<sequence length="297" mass="32220">MSAPTAPPVFCYEGQSRSEVSLDKKNTAQEPNTMRGLSFSLKDCVLPGARACPSPDQDPSRPSAGASLTKKDRSRVSAEDILIRDDPRAAVLERVQVKSAQASSLRAPGEETLNAVERNNLMRLSQSIPFTPVPPRDLKRNDYTPDKVTFPQEDPSNPGGGVKDSRQSMRELARVVRQVPGVNVTGKTGRQGSFEVSVNDKLVYSKLKTGSFPNPDEVISYGLCQCPAVSGILSQFLPLSRVQPRLHVLLLHQLSGQHPSKGEKGNNPSPVQVSITHQLLHHLPEAGAGVRPTVLQE</sequence>
<organism evidence="3 4">
    <name type="scientific">Etheostoma spectabile</name>
    <name type="common">orangethroat darter</name>
    <dbReference type="NCBI Taxonomy" id="54343"/>
    <lineage>
        <taxon>Eukaryota</taxon>
        <taxon>Metazoa</taxon>
        <taxon>Chordata</taxon>
        <taxon>Craniata</taxon>
        <taxon>Vertebrata</taxon>
        <taxon>Euteleostomi</taxon>
        <taxon>Actinopterygii</taxon>
        <taxon>Neopterygii</taxon>
        <taxon>Teleostei</taxon>
        <taxon>Neoteleostei</taxon>
        <taxon>Acanthomorphata</taxon>
        <taxon>Eupercaria</taxon>
        <taxon>Perciformes</taxon>
        <taxon>Percoidei</taxon>
        <taxon>Percidae</taxon>
        <taxon>Etheostomatinae</taxon>
        <taxon>Etheostoma</taxon>
    </lineage>
</organism>
<gene>
    <name evidence="3" type="ORF">FQN60_011336</name>
</gene>
<protein>
    <submittedName>
        <fullName evidence="3">Uncharacterized protein</fullName>
    </submittedName>
</protein>
<dbReference type="AlphaFoldDB" id="A0A5J5DRM9"/>
<feature type="region of interest" description="Disordered" evidence="2">
    <location>
        <begin position="49"/>
        <end position="77"/>
    </location>
</feature>
<name>A0A5J5DRM9_9PERO</name>
<evidence type="ECO:0000313" key="3">
    <source>
        <dbReference type="EMBL" id="KAA8596045.1"/>
    </source>
</evidence>
<accession>A0A5J5DRM9</accession>
<dbReference type="Proteomes" id="UP000327493">
    <property type="component" value="Chromosome 1"/>
</dbReference>
<dbReference type="Pfam" id="PF10262">
    <property type="entry name" value="Rdx"/>
    <property type="match status" value="1"/>
</dbReference>
<keyword evidence="1" id="KW-0676">Redox-active center</keyword>
<dbReference type="InterPro" id="IPR011893">
    <property type="entry name" value="Selenoprotein_Rdx-typ"/>
</dbReference>
<feature type="non-terminal residue" evidence="3">
    <location>
        <position position="297"/>
    </location>
</feature>
<comment type="caution">
    <text evidence="3">The sequence shown here is derived from an EMBL/GenBank/DDBJ whole genome shotgun (WGS) entry which is preliminary data.</text>
</comment>
<reference evidence="3 4" key="1">
    <citation type="submission" date="2019-08" db="EMBL/GenBank/DDBJ databases">
        <title>A chromosome-level genome assembly, high-density linkage maps, and genome scans reveal the genomic architecture of hybrid incompatibilities underlying speciation via character displacement in darters (Percidae: Etheostominae).</title>
        <authorList>
            <person name="Moran R.L."/>
            <person name="Catchen J.M."/>
            <person name="Fuller R.C."/>
        </authorList>
    </citation>
    <scope>NUCLEOTIDE SEQUENCE [LARGE SCALE GENOMIC DNA]</scope>
    <source>
        <strain evidence="3">EspeVRDwgs_2016</strain>
        <tissue evidence="3">Muscle</tissue>
    </source>
</reference>
<evidence type="ECO:0000256" key="1">
    <source>
        <dbReference type="ARBA" id="ARBA00023284"/>
    </source>
</evidence>
<feature type="compositionally biased region" description="Basic and acidic residues" evidence="2">
    <location>
        <begin position="136"/>
        <end position="145"/>
    </location>
</feature>
<dbReference type="SUPFAM" id="SSF52833">
    <property type="entry name" value="Thioredoxin-like"/>
    <property type="match status" value="1"/>
</dbReference>
<proteinExistence type="predicted"/>
<dbReference type="Gene3D" id="3.40.30.10">
    <property type="entry name" value="Glutaredoxin"/>
    <property type="match status" value="1"/>
</dbReference>
<feature type="region of interest" description="Disordered" evidence="2">
    <location>
        <begin position="1"/>
        <end position="34"/>
    </location>
</feature>
<feature type="region of interest" description="Disordered" evidence="2">
    <location>
        <begin position="127"/>
        <end position="168"/>
    </location>
</feature>
<dbReference type="EMBL" id="VOFY01000001">
    <property type="protein sequence ID" value="KAA8596045.1"/>
    <property type="molecule type" value="Genomic_DNA"/>
</dbReference>
<evidence type="ECO:0000256" key="2">
    <source>
        <dbReference type="SAM" id="MobiDB-lite"/>
    </source>
</evidence>
<keyword evidence="4" id="KW-1185">Reference proteome</keyword>
<dbReference type="InterPro" id="IPR036249">
    <property type="entry name" value="Thioredoxin-like_sf"/>
</dbReference>
<dbReference type="NCBIfam" id="TIGR02174">
    <property type="entry name" value="CXXU_selWTH"/>
    <property type="match status" value="1"/>
</dbReference>
<evidence type="ECO:0000313" key="4">
    <source>
        <dbReference type="Proteomes" id="UP000327493"/>
    </source>
</evidence>